<comment type="catalytic activity">
    <reaction evidence="1">
        <text>ATP + protein L-histidine = ADP + protein N-phospho-L-histidine.</text>
        <dbReference type="EC" id="2.7.13.3"/>
    </reaction>
</comment>
<dbReference type="SMART" id="SM00388">
    <property type="entry name" value="HisKA"/>
    <property type="match status" value="1"/>
</dbReference>
<dbReference type="Gene3D" id="3.30.565.10">
    <property type="entry name" value="Histidine kinase-like ATPase, C-terminal domain"/>
    <property type="match status" value="1"/>
</dbReference>
<dbReference type="Pfam" id="PF00512">
    <property type="entry name" value="HisKA"/>
    <property type="match status" value="1"/>
</dbReference>
<proteinExistence type="predicted"/>
<dbReference type="InterPro" id="IPR003594">
    <property type="entry name" value="HATPase_dom"/>
</dbReference>
<dbReference type="SMART" id="SM00387">
    <property type="entry name" value="HATPase_c"/>
    <property type="match status" value="1"/>
</dbReference>
<dbReference type="PANTHER" id="PTHR43547">
    <property type="entry name" value="TWO-COMPONENT HISTIDINE KINASE"/>
    <property type="match status" value="1"/>
</dbReference>
<sequence>MNLPHNPPPPPPSQSFSQMIIQVLLQDLGADAKLNKIAQRVADYGQADSCLIVSETDHRVSSWQGFWSVDEGGAESLLASLLSVAALERDLTEGGESHHWITGISPFQRCFRLHTPQGGLVILGYLNLPLHPLLTGQDQQAIAQGVAIAFSQLQLQQQVKIGEQYQSLLNPLAHALHRTSDWEDAVTTALAELAQTLDIDRSFALMLKANNPLYKTRSNQKLPSDARATLLGQWHNDRLPPLELPDSFWLTDSPFCGEAWKDFPQVHRVTETSPTLTSPNTEIDQILFPVDQVCSWLVIPLVGVNHRGKSSALILGFLVFQSTQKRVWQPHELELASWVTTQLSTAMLHNITLQKVQLLVKDRTEQLERSLDVQAKLYEKTRQQLAQLRELIELKDTFLDAVSHELRTPLTIMKVAIQMLRQADLPIPLQEKYLNVLDQEWQREHNLIQDLLALQRLESHQQEIRLQRLYLRDILNPLNEEFKETWASKGLKTEILYTTIPAVDESGNHPILLYSDLESLQRILGELLTNAGKYSQQGTTVKIEVCQEVAATGDRITIRVTNFGEAIAPEDQPHIFEKFTRGQGMTDNAVRGTGLGLALVKSLVEHLHGTIEVESHSGQDGELGETCFTLTLPQFPESH</sequence>
<evidence type="ECO:0000256" key="4">
    <source>
        <dbReference type="ARBA" id="ARBA00022777"/>
    </source>
</evidence>
<dbReference type="RefSeq" id="WP_265264481.1">
    <property type="nucleotide sequence ID" value="NZ_JAIHOM010000043.1"/>
</dbReference>
<dbReference type="Pfam" id="PF01590">
    <property type="entry name" value="GAF"/>
    <property type="match status" value="1"/>
</dbReference>
<dbReference type="InterPro" id="IPR003661">
    <property type="entry name" value="HisK_dim/P_dom"/>
</dbReference>
<evidence type="ECO:0000256" key="5">
    <source>
        <dbReference type="ARBA" id="ARBA00023012"/>
    </source>
</evidence>
<dbReference type="Gene3D" id="3.30.450.40">
    <property type="match status" value="1"/>
</dbReference>
<organism evidence="7 8">
    <name type="scientific">Spirulina subsalsa FACHB-351</name>
    <dbReference type="NCBI Taxonomy" id="234711"/>
    <lineage>
        <taxon>Bacteria</taxon>
        <taxon>Bacillati</taxon>
        <taxon>Cyanobacteriota</taxon>
        <taxon>Cyanophyceae</taxon>
        <taxon>Spirulinales</taxon>
        <taxon>Spirulinaceae</taxon>
        <taxon>Spirulina</taxon>
    </lineage>
</organism>
<evidence type="ECO:0000256" key="3">
    <source>
        <dbReference type="ARBA" id="ARBA00022553"/>
    </source>
</evidence>
<comment type="caution">
    <text evidence="7">The sequence shown here is derived from an EMBL/GenBank/DDBJ whole genome shotgun (WGS) entry which is preliminary data.</text>
</comment>
<dbReference type="InterPro" id="IPR036890">
    <property type="entry name" value="HATPase_C_sf"/>
</dbReference>
<dbReference type="SMART" id="SM00065">
    <property type="entry name" value="GAF"/>
    <property type="match status" value="1"/>
</dbReference>
<dbReference type="InterPro" id="IPR004358">
    <property type="entry name" value="Sig_transdc_His_kin-like_C"/>
</dbReference>
<keyword evidence="5" id="KW-0902">Two-component regulatory system</keyword>
<dbReference type="InterPro" id="IPR036097">
    <property type="entry name" value="HisK_dim/P_sf"/>
</dbReference>
<feature type="domain" description="Histidine kinase" evidence="6">
    <location>
        <begin position="401"/>
        <end position="636"/>
    </location>
</feature>
<dbReference type="PANTHER" id="PTHR43547:SF2">
    <property type="entry name" value="HYBRID SIGNAL TRANSDUCTION HISTIDINE KINASE C"/>
    <property type="match status" value="1"/>
</dbReference>
<dbReference type="Proteomes" id="UP001526426">
    <property type="component" value="Unassembled WGS sequence"/>
</dbReference>
<dbReference type="CDD" id="cd00082">
    <property type="entry name" value="HisKA"/>
    <property type="match status" value="1"/>
</dbReference>
<keyword evidence="8" id="KW-1185">Reference proteome</keyword>
<dbReference type="InterPro" id="IPR029016">
    <property type="entry name" value="GAF-like_dom_sf"/>
</dbReference>
<keyword evidence="4" id="KW-0808">Transferase</keyword>
<dbReference type="InterPro" id="IPR003018">
    <property type="entry name" value="GAF"/>
</dbReference>
<dbReference type="Gene3D" id="1.10.287.130">
    <property type="match status" value="1"/>
</dbReference>
<accession>A0ABT3L5B4</accession>
<reference evidence="7 8" key="1">
    <citation type="submission" date="2021-08" db="EMBL/GenBank/DDBJ databases">
        <title>Draft genome sequence of Spirulina subsalsa with high tolerance to salinity and hype-accumulation of phycocyanin.</title>
        <authorList>
            <person name="Pei H."/>
            <person name="Jiang L."/>
        </authorList>
    </citation>
    <scope>NUCLEOTIDE SEQUENCE [LARGE SCALE GENOMIC DNA]</scope>
    <source>
        <strain evidence="7 8">FACHB-351</strain>
    </source>
</reference>
<evidence type="ECO:0000256" key="1">
    <source>
        <dbReference type="ARBA" id="ARBA00000085"/>
    </source>
</evidence>
<protein>
    <recommendedName>
        <fullName evidence="2">histidine kinase</fullName>
        <ecNumber evidence="2">2.7.13.3</ecNumber>
    </recommendedName>
</protein>
<gene>
    <name evidence="7" type="ORF">K4A83_10470</name>
</gene>
<dbReference type="SUPFAM" id="SSF55874">
    <property type="entry name" value="ATPase domain of HSP90 chaperone/DNA topoisomerase II/histidine kinase"/>
    <property type="match status" value="1"/>
</dbReference>
<dbReference type="Pfam" id="PF02518">
    <property type="entry name" value="HATPase_c"/>
    <property type="match status" value="1"/>
</dbReference>
<dbReference type="PROSITE" id="PS50109">
    <property type="entry name" value="HIS_KIN"/>
    <property type="match status" value="1"/>
</dbReference>
<keyword evidence="3" id="KW-0597">Phosphoprotein</keyword>
<dbReference type="EC" id="2.7.13.3" evidence="2"/>
<dbReference type="SUPFAM" id="SSF47384">
    <property type="entry name" value="Homodimeric domain of signal transducing histidine kinase"/>
    <property type="match status" value="1"/>
</dbReference>
<name>A0ABT3L5B4_9CYAN</name>
<evidence type="ECO:0000313" key="7">
    <source>
        <dbReference type="EMBL" id="MCW6036683.1"/>
    </source>
</evidence>
<dbReference type="EMBL" id="JAIHOM010000043">
    <property type="protein sequence ID" value="MCW6036683.1"/>
    <property type="molecule type" value="Genomic_DNA"/>
</dbReference>
<evidence type="ECO:0000259" key="6">
    <source>
        <dbReference type="PROSITE" id="PS50109"/>
    </source>
</evidence>
<dbReference type="PRINTS" id="PR00344">
    <property type="entry name" value="BCTRLSENSOR"/>
</dbReference>
<evidence type="ECO:0000256" key="2">
    <source>
        <dbReference type="ARBA" id="ARBA00012438"/>
    </source>
</evidence>
<dbReference type="SUPFAM" id="SSF55781">
    <property type="entry name" value="GAF domain-like"/>
    <property type="match status" value="1"/>
</dbReference>
<keyword evidence="4" id="KW-0418">Kinase</keyword>
<dbReference type="InterPro" id="IPR005467">
    <property type="entry name" value="His_kinase_dom"/>
</dbReference>
<evidence type="ECO:0000313" key="8">
    <source>
        <dbReference type="Proteomes" id="UP001526426"/>
    </source>
</evidence>